<feature type="region of interest" description="Disordered" evidence="1">
    <location>
        <begin position="59"/>
        <end position="83"/>
    </location>
</feature>
<sequence length="83" mass="9001">MNLRPRAQIGHVLPHGDAQMPPRLISRDATMPPGWRLRRGRCKVPATSICRREACGCDPAPRDGSHGVEGDGCINDLNASDSE</sequence>
<name>J3P6S2_GAET3</name>
<feature type="compositionally biased region" description="Basic and acidic residues" evidence="1">
    <location>
        <begin position="59"/>
        <end position="69"/>
    </location>
</feature>
<evidence type="ECO:0000256" key="1">
    <source>
        <dbReference type="SAM" id="MobiDB-lite"/>
    </source>
</evidence>
<evidence type="ECO:0000313" key="2">
    <source>
        <dbReference type="EMBL" id="EJT72348.1"/>
    </source>
</evidence>
<reference evidence="3" key="4">
    <citation type="journal article" date="2015" name="G3 (Bethesda)">
        <title>Genome sequences of three phytopathogenic species of the Magnaporthaceae family of fungi.</title>
        <authorList>
            <person name="Okagaki L.H."/>
            <person name="Nunes C.C."/>
            <person name="Sailsbery J."/>
            <person name="Clay B."/>
            <person name="Brown D."/>
            <person name="John T."/>
            <person name="Oh Y."/>
            <person name="Young N."/>
            <person name="Fitzgerald M."/>
            <person name="Haas B.J."/>
            <person name="Zeng Q."/>
            <person name="Young S."/>
            <person name="Adiconis X."/>
            <person name="Fan L."/>
            <person name="Levin J.Z."/>
            <person name="Mitchell T.K."/>
            <person name="Okubara P.A."/>
            <person name="Farman M.L."/>
            <person name="Kohn L.M."/>
            <person name="Birren B."/>
            <person name="Ma L.-J."/>
            <person name="Dean R.A."/>
        </authorList>
    </citation>
    <scope>NUCLEOTIDE SEQUENCE</scope>
    <source>
        <strain evidence="3">R3-111a-1</strain>
    </source>
</reference>
<dbReference type="HOGENOM" id="CLU_2542708_0_0_1"/>
<dbReference type="Proteomes" id="UP000006039">
    <property type="component" value="Unassembled WGS sequence"/>
</dbReference>
<dbReference type="RefSeq" id="XP_009225322.1">
    <property type="nucleotide sequence ID" value="XM_009227058.1"/>
</dbReference>
<evidence type="ECO:0000313" key="4">
    <source>
        <dbReference type="Proteomes" id="UP000006039"/>
    </source>
</evidence>
<reference evidence="2" key="2">
    <citation type="submission" date="2010-07" db="EMBL/GenBank/DDBJ databases">
        <authorList>
            <consortium name="The Broad Institute Genome Sequencing Platform"/>
            <consortium name="Broad Institute Genome Sequencing Center for Infectious Disease"/>
            <person name="Ma L.-J."/>
            <person name="Dead R."/>
            <person name="Young S."/>
            <person name="Zeng Q."/>
            <person name="Koehrsen M."/>
            <person name="Alvarado L."/>
            <person name="Berlin A."/>
            <person name="Chapman S.B."/>
            <person name="Chen Z."/>
            <person name="Freedman E."/>
            <person name="Gellesch M."/>
            <person name="Goldberg J."/>
            <person name="Griggs A."/>
            <person name="Gujja S."/>
            <person name="Heilman E.R."/>
            <person name="Heiman D."/>
            <person name="Hepburn T."/>
            <person name="Howarth C."/>
            <person name="Jen D."/>
            <person name="Larson L."/>
            <person name="Mehta T."/>
            <person name="Neiman D."/>
            <person name="Pearson M."/>
            <person name="Roberts A."/>
            <person name="Saif S."/>
            <person name="Shea T."/>
            <person name="Shenoy N."/>
            <person name="Sisk P."/>
            <person name="Stolte C."/>
            <person name="Sykes S."/>
            <person name="Walk T."/>
            <person name="White J."/>
            <person name="Yandava C."/>
            <person name="Haas B."/>
            <person name="Nusbaum C."/>
            <person name="Birren B."/>
        </authorList>
    </citation>
    <scope>NUCLEOTIDE SEQUENCE</scope>
    <source>
        <strain evidence="2">R3-111a-1</strain>
    </source>
</reference>
<reference evidence="3" key="5">
    <citation type="submission" date="2018-04" db="UniProtKB">
        <authorList>
            <consortium name="EnsemblFungi"/>
        </authorList>
    </citation>
    <scope>IDENTIFICATION</scope>
    <source>
        <strain evidence="3">R3-111a-1</strain>
    </source>
</reference>
<protein>
    <submittedName>
        <fullName evidence="2 3">Uncharacterized protein</fullName>
    </submittedName>
</protein>
<evidence type="ECO:0000313" key="3">
    <source>
        <dbReference type="EnsemblFungi" id="EJT72348"/>
    </source>
</evidence>
<gene>
    <name evidence="3" type="primary">20349672</name>
    <name evidence="2" type="ORF">GGTG_09214</name>
</gene>
<dbReference type="VEuPathDB" id="FungiDB:GGTG_09214"/>
<accession>J3P6S2</accession>
<organism evidence="2">
    <name type="scientific">Gaeumannomyces tritici (strain R3-111a-1)</name>
    <name type="common">Wheat and barley take-all root rot fungus</name>
    <name type="synonym">Gaeumannomyces graminis var. tritici</name>
    <dbReference type="NCBI Taxonomy" id="644352"/>
    <lineage>
        <taxon>Eukaryota</taxon>
        <taxon>Fungi</taxon>
        <taxon>Dikarya</taxon>
        <taxon>Ascomycota</taxon>
        <taxon>Pezizomycotina</taxon>
        <taxon>Sordariomycetes</taxon>
        <taxon>Sordariomycetidae</taxon>
        <taxon>Magnaporthales</taxon>
        <taxon>Magnaporthaceae</taxon>
        <taxon>Gaeumannomyces</taxon>
    </lineage>
</organism>
<dbReference type="AlphaFoldDB" id="J3P6S2"/>
<dbReference type="EMBL" id="GL385399">
    <property type="protein sequence ID" value="EJT72348.1"/>
    <property type="molecule type" value="Genomic_DNA"/>
</dbReference>
<proteinExistence type="predicted"/>
<feature type="region of interest" description="Disordered" evidence="1">
    <location>
        <begin position="1"/>
        <end position="32"/>
    </location>
</feature>
<dbReference type="EnsemblFungi" id="EJT72348">
    <property type="protein sequence ID" value="EJT72348"/>
    <property type="gene ID" value="GGTG_09214"/>
</dbReference>
<reference evidence="2" key="3">
    <citation type="submission" date="2010-09" db="EMBL/GenBank/DDBJ databases">
        <title>Annotation of Gaeumannomyces graminis var. tritici R3-111a-1.</title>
        <authorList>
            <consortium name="The Broad Institute Genome Sequencing Platform"/>
            <person name="Ma L.-J."/>
            <person name="Dead R."/>
            <person name="Young S.K."/>
            <person name="Zeng Q."/>
            <person name="Gargeya S."/>
            <person name="Fitzgerald M."/>
            <person name="Haas B."/>
            <person name="Abouelleil A."/>
            <person name="Alvarado L."/>
            <person name="Arachchi H.M."/>
            <person name="Berlin A."/>
            <person name="Brown A."/>
            <person name="Chapman S.B."/>
            <person name="Chen Z."/>
            <person name="Dunbar C."/>
            <person name="Freedman E."/>
            <person name="Gearin G."/>
            <person name="Gellesch M."/>
            <person name="Goldberg J."/>
            <person name="Griggs A."/>
            <person name="Gujja S."/>
            <person name="Heiman D."/>
            <person name="Howarth C."/>
            <person name="Larson L."/>
            <person name="Lui A."/>
            <person name="MacDonald P.J.P."/>
            <person name="Mehta T."/>
            <person name="Montmayeur A."/>
            <person name="Murphy C."/>
            <person name="Neiman D."/>
            <person name="Pearson M."/>
            <person name="Priest M."/>
            <person name="Roberts A."/>
            <person name="Saif S."/>
            <person name="Shea T."/>
            <person name="Shenoy N."/>
            <person name="Sisk P."/>
            <person name="Stolte C."/>
            <person name="Sykes S."/>
            <person name="Yandava C."/>
            <person name="Wortman J."/>
            <person name="Nusbaum C."/>
            <person name="Birren B."/>
        </authorList>
    </citation>
    <scope>NUCLEOTIDE SEQUENCE</scope>
    <source>
        <strain evidence="2">R3-111a-1</strain>
    </source>
</reference>
<keyword evidence="4" id="KW-1185">Reference proteome</keyword>
<dbReference type="GeneID" id="20349672"/>
<reference evidence="4" key="1">
    <citation type="submission" date="2010-07" db="EMBL/GenBank/DDBJ databases">
        <title>The genome sequence of Gaeumannomyces graminis var. tritici strain R3-111a-1.</title>
        <authorList>
            <consortium name="The Broad Institute Genome Sequencing Platform"/>
            <person name="Ma L.-J."/>
            <person name="Dead R."/>
            <person name="Young S."/>
            <person name="Zeng Q."/>
            <person name="Koehrsen M."/>
            <person name="Alvarado L."/>
            <person name="Berlin A."/>
            <person name="Chapman S.B."/>
            <person name="Chen Z."/>
            <person name="Freedman E."/>
            <person name="Gellesch M."/>
            <person name="Goldberg J."/>
            <person name="Griggs A."/>
            <person name="Gujja S."/>
            <person name="Heilman E.R."/>
            <person name="Heiman D."/>
            <person name="Hepburn T."/>
            <person name="Howarth C."/>
            <person name="Jen D."/>
            <person name="Larson L."/>
            <person name="Mehta T."/>
            <person name="Neiman D."/>
            <person name="Pearson M."/>
            <person name="Roberts A."/>
            <person name="Saif S."/>
            <person name="Shea T."/>
            <person name="Shenoy N."/>
            <person name="Sisk P."/>
            <person name="Stolte C."/>
            <person name="Sykes S."/>
            <person name="Walk T."/>
            <person name="White J."/>
            <person name="Yandava C."/>
            <person name="Haas B."/>
            <person name="Nusbaum C."/>
            <person name="Birren B."/>
        </authorList>
    </citation>
    <scope>NUCLEOTIDE SEQUENCE [LARGE SCALE GENOMIC DNA]</scope>
    <source>
        <strain evidence="4">R3-111a-1</strain>
    </source>
</reference>